<dbReference type="RefSeq" id="WP_064857646.1">
    <property type="nucleotide sequence ID" value="NZ_LZSF01000033.1"/>
</dbReference>
<dbReference type="InterPro" id="IPR001453">
    <property type="entry name" value="MoaB/Mog_dom"/>
</dbReference>
<dbReference type="InterPro" id="IPR050101">
    <property type="entry name" value="CinA"/>
</dbReference>
<dbReference type="PANTHER" id="PTHR13939:SF0">
    <property type="entry name" value="NMN AMIDOHYDROLASE-LIKE PROTEIN YFAY"/>
    <property type="match status" value="1"/>
</dbReference>
<evidence type="ECO:0000313" key="3">
    <source>
        <dbReference type="EMBL" id="OBA91321.1"/>
    </source>
</evidence>
<feature type="domain" description="MoaB/Mog" evidence="2">
    <location>
        <begin position="6"/>
        <end position="185"/>
    </location>
</feature>
<evidence type="ECO:0000313" key="4">
    <source>
        <dbReference type="Proteomes" id="UP000093962"/>
    </source>
</evidence>
<comment type="similarity">
    <text evidence="1">Belongs to the CinA family.</text>
</comment>
<dbReference type="CDD" id="cd00885">
    <property type="entry name" value="cinA"/>
    <property type="match status" value="1"/>
</dbReference>
<gene>
    <name evidence="3" type="ORF">A5642_10905</name>
</gene>
<dbReference type="SUPFAM" id="SSF53218">
    <property type="entry name" value="Molybdenum cofactor biosynthesis proteins"/>
    <property type="match status" value="1"/>
</dbReference>
<dbReference type="PANTHER" id="PTHR13939">
    <property type="entry name" value="NICOTINAMIDE-NUCLEOTIDE AMIDOHYDROLASE PNCC"/>
    <property type="match status" value="1"/>
</dbReference>
<dbReference type="SMART" id="SM00852">
    <property type="entry name" value="MoCF_biosynth"/>
    <property type="match status" value="1"/>
</dbReference>
<dbReference type="NCBIfam" id="TIGR00199">
    <property type="entry name" value="PncC_domain"/>
    <property type="match status" value="1"/>
</dbReference>
<dbReference type="InterPro" id="IPR036653">
    <property type="entry name" value="CinA-like_C"/>
</dbReference>
<dbReference type="EMBL" id="LZSF01000033">
    <property type="protein sequence ID" value="OBA91321.1"/>
    <property type="molecule type" value="Genomic_DNA"/>
</dbReference>
<dbReference type="HAMAP" id="MF_00226_B">
    <property type="entry name" value="CinA_B"/>
    <property type="match status" value="1"/>
</dbReference>
<protein>
    <recommendedName>
        <fullName evidence="1">CinA-like protein</fullName>
    </recommendedName>
</protein>
<organism evidence="3 4">
    <name type="scientific">Mycolicibacterium mucogenicum</name>
    <name type="common">Mycobacterium mucogenicum</name>
    <dbReference type="NCBI Taxonomy" id="56689"/>
    <lineage>
        <taxon>Bacteria</taxon>
        <taxon>Bacillati</taxon>
        <taxon>Actinomycetota</taxon>
        <taxon>Actinomycetes</taxon>
        <taxon>Mycobacteriales</taxon>
        <taxon>Mycobacteriaceae</taxon>
        <taxon>Mycolicibacterium</taxon>
    </lineage>
</organism>
<dbReference type="NCBIfam" id="TIGR00200">
    <property type="entry name" value="cinA_nterm"/>
    <property type="match status" value="1"/>
</dbReference>
<dbReference type="SUPFAM" id="SSF142433">
    <property type="entry name" value="CinA-like"/>
    <property type="match status" value="1"/>
</dbReference>
<dbReference type="Gene3D" id="3.90.950.20">
    <property type="entry name" value="CinA-like"/>
    <property type="match status" value="1"/>
</dbReference>
<dbReference type="Gene3D" id="3.40.980.10">
    <property type="entry name" value="MoaB/Mog-like domain"/>
    <property type="match status" value="1"/>
</dbReference>
<proteinExistence type="inferred from homology"/>
<accession>A0A1A0N1Y9</accession>
<evidence type="ECO:0000256" key="1">
    <source>
        <dbReference type="HAMAP-Rule" id="MF_00226"/>
    </source>
</evidence>
<dbReference type="InterPro" id="IPR008135">
    <property type="entry name" value="Competence-induced_CinA"/>
</dbReference>
<dbReference type="InterPro" id="IPR036425">
    <property type="entry name" value="MoaB/Mog-like_dom_sf"/>
</dbReference>
<dbReference type="OrthoDB" id="1253990at2"/>
<reference evidence="3 4" key="1">
    <citation type="submission" date="2016-06" db="EMBL/GenBank/DDBJ databases">
        <authorList>
            <person name="Kjaerup R.B."/>
            <person name="Dalgaard T.S."/>
            <person name="Juul-Madsen H.R."/>
        </authorList>
    </citation>
    <scope>NUCLEOTIDE SEQUENCE [LARGE SCALE GENOMIC DNA]</scope>
    <source>
        <strain evidence="3 4">1199456.5</strain>
    </source>
</reference>
<dbReference type="NCBIfam" id="NF001813">
    <property type="entry name" value="PRK00549.1"/>
    <property type="match status" value="1"/>
</dbReference>
<comment type="caution">
    <text evidence="3">The sequence shown here is derived from an EMBL/GenBank/DDBJ whole genome shotgun (WGS) entry which is preliminary data.</text>
</comment>
<dbReference type="Pfam" id="PF00994">
    <property type="entry name" value="MoCF_biosynth"/>
    <property type="match status" value="1"/>
</dbReference>
<name>A0A1A0N1Y9_MYCMU</name>
<dbReference type="PIRSF" id="PIRSF006728">
    <property type="entry name" value="CinA"/>
    <property type="match status" value="1"/>
</dbReference>
<sequence>MGVRAGIVVTGTEVLTGRVQDLNGPWLADRLLELGVELAHITICGDRPEDIEAQLNFLAAQGVDLIVTSGGLGPTADDMTVAVVAKFCGRELVLDVPLEERIAEILRSFMGRFPGADFEAVRAANRKQALVPAGDGVEILDPVGTAPGVVVTRAGGVPTVIVLPGPPRELRPMWSRAIETATAQRAIAGRTVYRQDTIRMFGLPESGLAETLREAETLVTGFAGLEITTCLRRGELEIVTRYEPGAAESYRQLATLLRERHPHDVFSEDGALVDDQVAQLLSGRTIATAESCTAGLLAARLADRPGSSAYLAGGVVSYSNEAKANLLGVDPALIATHGAVSEPVAEAMAAGALRRFGADVAVGITGIAGPGGGSDEKPVGTVCFSVGLADGAYHTRTFHLPGNRADVRERSTTVAMHMLRRVLSGQPATV</sequence>
<dbReference type="InterPro" id="IPR008136">
    <property type="entry name" value="CinA_C"/>
</dbReference>
<dbReference type="Proteomes" id="UP000093962">
    <property type="component" value="Unassembled WGS sequence"/>
</dbReference>
<evidence type="ECO:0000259" key="2">
    <source>
        <dbReference type="SMART" id="SM00852"/>
    </source>
</evidence>
<dbReference type="Pfam" id="PF02464">
    <property type="entry name" value="CinA"/>
    <property type="match status" value="1"/>
</dbReference>
<dbReference type="AlphaFoldDB" id="A0A1A0N1Y9"/>